<name>A0A9N9G0J6_9GLOM</name>
<dbReference type="OrthoDB" id="2443858at2759"/>
<sequence length="342" mass="40781">MPETLVWCTCSICLLNDDGGSWKLKSARVRHRNCDKRNALSSNKTFEHELYNIEYVSEFDNELRNNDRLKSTNKFENWLGKNNEFERFESIDESEYELENNIEFGYKLGNSDENEWENNINFEDCLEIDKEFENWSESESSRSNDSCITNMTFADYEGPCCMIWQYLIECVCRMLLPLIKSKLHPYKNLSNNIQLNEIFNCLKFNQVIYNQIFFLSPSKIYNEHLAYTEESDQDFYFPSTNYKLSQSELRKIKQHFSTISDVSGLQLISFSFEGTKYGWLRTKDVDIYANYRNRLSVFKIQDFYAVVEYYLLYEFEESKAMLAYIQWTSHIEDDDIGVKMFK</sequence>
<protein>
    <submittedName>
        <fullName evidence="1">871_t:CDS:1</fullName>
    </submittedName>
</protein>
<dbReference type="EMBL" id="CAJVQA010003274">
    <property type="protein sequence ID" value="CAG8570794.1"/>
    <property type="molecule type" value="Genomic_DNA"/>
</dbReference>
<comment type="caution">
    <text evidence="1">The sequence shown here is derived from an EMBL/GenBank/DDBJ whole genome shotgun (WGS) entry which is preliminary data.</text>
</comment>
<gene>
    <name evidence="1" type="ORF">CPELLU_LOCUS5643</name>
</gene>
<dbReference type="Proteomes" id="UP000789759">
    <property type="component" value="Unassembled WGS sequence"/>
</dbReference>
<dbReference type="AlphaFoldDB" id="A0A9N9G0J6"/>
<evidence type="ECO:0000313" key="1">
    <source>
        <dbReference type="EMBL" id="CAG8570794.1"/>
    </source>
</evidence>
<evidence type="ECO:0000313" key="2">
    <source>
        <dbReference type="Proteomes" id="UP000789759"/>
    </source>
</evidence>
<proteinExistence type="predicted"/>
<accession>A0A9N9G0J6</accession>
<organism evidence="1 2">
    <name type="scientific">Cetraspora pellucida</name>
    <dbReference type="NCBI Taxonomy" id="1433469"/>
    <lineage>
        <taxon>Eukaryota</taxon>
        <taxon>Fungi</taxon>
        <taxon>Fungi incertae sedis</taxon>
        <taxon>Mucoromycota</taxon>
        <taxon>Glomeromycotina</taxon>
        <taxon>Glomeromycetes</taxon>
        <taxon>Diversisporales</taxon>
        <taxon>Gigasporaceae</taxon>
        <taxon>Cetraspora</taxon>
    </lineage>
</organism>
<keyword evidence="2" id="KW-1185">Reference proteome</keyword>
<reference evidence="1" key="1">
    <citation type="submission" date="2021-06" db="EMBL/GenBank/DDBJ databases">
        <authorList>
            <person name="Kallberg Y."/>
            <person name="Tangrot J."/>
            <person name="Rosling A."/>
        </authorList>
    </citation>
    <scope>NUCLEOTIDE SEQUENCE</scope>
    <source>
        <strain evidence="1">FL966</strain>
    </source>
</reference>